<protein>
    <submittedName>
        <fullName evidence="2">Uncharacterized protein</fullName>
    </submittedName>
</protein>
<organism evidence="2">
    <name type="scientific">Gymnodinialimonas phycosphaerae</name>
    <dbReference type="NCBI Taxonomy" id="2841589"/>
    <lineage>
        <taxon>Bacteria</taxon>
        <taxon>Pseudomonadati</taxon>
        <taxon>Pseudomonadota</taxon>
        <taxon>Alphaproteobacteria</taxon>
        <taxon>Rhodobacterales</taxon>
        <taxon>Paracoccaceae</taxon>
        <taxon>Gymnodinialimonas</taxon>
    </lineage>
</organism>
<feature type="chain" id="PRO_5037560847" evidence="1">
    <location>
        <begin position="20"/>
        <end position="336"/>
    </location>
</feature>
<dbReference type="EMBL" id="CP078073">
    <property type="protein sequence ID" value="QXL87754.1"/>
    <property type="molecule type" value="Genomic_DNA"/>
</dbReference>
<evidence type="ECO:0000256" key="1">
    <source>
        <dbReference type="SAM" id="SignalP"/>
    </source>
</evidence>
<dbReference type="RefSeq" id="WP_257894607.1">
    <property type="nucleotide sequence ID" value="NZ_JAIMBW010000001.1"/>
</dbReference>
<reference evidence="2 3" key="1">
    <citation type="submission" date="2021-07" db="EMBL/GenBank/DDBJ databases">
        <title>Karlodiniumbacter phycospheric gen. nov., sp. nov., a phycosphere bacterium isolated from karlodinium veneficum.</title>
        <authorList>
            <person name="Peng Y."/>
            <person name="Jiang L."/>
            <person name="Lee J."/>
        </authorList>
    </citation>
    <scope>NUCLEOTIDE SEQUENCE</scope>
    <source>
        <strain evidence="2 3">N5</strain>
    </source>
</reference>
<dbReference type="AlphaFoldDB" id="A0A975TW32"/>
<keyword evidence="1" id="KW-0732">Signal</keyword>
<proteinExistence type="predicted"/>
<feature type="signal peptide" evidence="1">
    <location>
        <begin position="1"/>
        <end position="19"/>
    </location>
</feature>
<gene>
    <name evidence="2" type="ORF">KUL25_20510</name>
</gene>
<name>A0A975TW32_9RHOB</name>
<sequence length="336" mass="35036">MKKLACGLALALSATPLTAQTWTANTFANESLLFAGVSPPEPSMHFGCTAPAPENRPLIETGSHESHRTEAFETTVGFFDPLFEWSPPYVISGIVITVDGTSYQLPPLELNELQGSAIYLPMTDPFILSLFTAQSLTFDTGQGTAYAYPVDGLADGLREAFGYCNARWVELGTPMPPALAAVMGDAPLAPSAPASASLPAPIVQQAAASCMNGAGTITREDLQTADFDGDGQEDFILNHASVTCTDGMSGFCGAANCSIDVFLSSLAYQQPRELLGIGAEIVPLADGRTGIQIAGSFSLCGQDGLCPGPQVWDGTSFVLFDGGAVQSAPTPTVPKD</sequence>
<dbReference type="Proteomes" id="UP000693972">
    <property type="component" value="Unassembled WGS sequence"/>
</dbReference>
<accession>A0A975TW32</accession>
<keyword evidence="3" id="KW-1185">Reference proteome</keyword>
<dbReference type="EMBL" id="JAIMBW010000001">
    <property type="protein sequence ID" value="MBY4895151.1"/>
    <property type="molecule type" value="Genomic_DNA"/>
</dbReference>
<evidence type="ECO:0000313" key="2">
    <source>
        <dbReference type="EMBL" id="QXL87754.1"/>
    </source>
</evidence>
<evidence type="ECO:0000313" key="3">
    <source>
        <dbReference type="Proteomes" id="UP000693972"/>
    </source>
</evidence>